<dbReference type="PROSITE" id="PS50294">
    <property type="entry name" value="WD_REPEATS_REGION"/>
    <property type="match status" value="1"/>
</dbReference>
<feature type="region of interest" description="Disordered" evidence="6">
    <location>
        <begin position="1"/>
        <end position="26"/>
    </location>
</feature>
<dbReference type="GO" id="GO:0006751">
    <property type="term" value="P:glutathione catabolic process"/>
    <property type="evidence" value="ECO:0007669"/>
    <property type="project" value="EnsemblFungi"/>
</dbReference>
<evidence type="ECO:0000256" key="2">
    <source>
        <dbReference type="ARBA" id="ARBA00022670"/>
    </source>
</evidence>
<evidence type="ECO:0000313" key="8">
    <source>
        <dbReference type="Proteomes" id="UP000094455"/>
    </source>
</evidence>
<dbReference type="GO" id="GO:0034399">
    <property type="term" value="C:nuclear periphery"/>
    <property type="evidence" value="ECO:0007669"/>
    <property type="project" value="EnsemblFungi"/>
</dbReference>
<keyword evidence="8" id="KW-1185">Reference proteome</keyword>
<keyword evidence="3" id="KW-0479">Metal-binding</keyword>
<dbReference type="GO" id="GO:0036374">
    <property type="term" value="F:glutathione hydrolase activity"/>
    <property type="evidence" value="ECO:0007669"/>
    <property type="project" value="EnsemblFungi"/>
</dbReference>
<name>A0A1E3NJQ8_9ASCO</name>
<dbReference type="Pfam" id="PF01546">
    <property type="entry name" value="Peptidase_M20"/>
    <property type="match status" value="1"/>
</dbReference>
<dbReference type="PROSITE" id="PS50082">
    <property type="entry name" value="WD_REPEATS_2"/>
    <property type="match status" value="1"/>
</dbReference>
<sequence>MAWSSASMSKSHSTSSTPTSNLSPPTHNAELSSFNYHHEFSVSNSNLTKDHSSQFKKSLLHKWNYKHSILCMVASPRRKLLFCGTQESSILVLDLVTFQKKFEIPTHVGSVLCLHLSDCENILFSGGSDSLVKVWKIKDTQSRHNSRSSYSESQPTESTYDSFIQLIPTHTIYSLLDIGDIFSITWIDAIQSVFIGAQNASMSFVHLDTEINGSADEHLQFMPSNRFDKFFDSEKTKKSFSKSSSPLSFTETVPPETGSAQPSYTALHQHVKVIQIPTENITSYAHNGYLYALDFITIENPLTSTFANNIAENYQHVIVSAGGDGEIKLWGYSNENNGNLVFLRSLSHPKIDSIFSLAVSQSSLTVYAGSSNGNVCIWDLATFQLLKNFQIDPNDVYTLAVSPSTNGNYPQWLLMGTEFGITKMILSKSTVQVDMELENNDTGTCVRVTKNDPCLTLLTFAVNNESYLVSAGSDKTISLWSLHSMSNTCITCSDSLSLDNKLLTSGDSSVSGEKYENLSTYLTNEKFLQILGELITFRTVSKQPDTYKEECRKCANFLTLLFKSFGASKTQMFPVPNGNSIVHAIFKANSKKVENPGETPRILWYGHYDVIPASNSTWKTPPFTMTPNNGYIYGRGVTDNKGPLLVAIFAIAELHSRGELESDFIFVIEGEEEAGSWGFQNSVLENQYEISDGGKPIDWILLSNSYWLDDKTPALNYGLRGRIEIELVVWSDKPDRHSGVDGGVVIEPSMDLVKLLGKLVYRDQIMIPGFEEIYKRNKNEGVEGLKENLQYLEDWEIPLYQEIAQRVTDLDINELIRKWRLPSLSLHKIEMSGPDNGSVISQKAEAKLSIRIIPGQELENVKESFIEYVNECFKRLESTNHVEVKIMHEAEPWLGDVHNLAYQTLSTCLDEEWGVPPIFVREGGSIPSIRFLEKVFACSAAHIPTGQSSDNAHLNNERVRIVNLLKSKEIIKKAANRLPRAQK</sequence>
<dbReference type="GO" id="GO:0061672">
    <property type="term" value="C:glutathione hydrolase complex"/>
    <property type="evidence" value="ECO:0007669"/>
    <property type="project" value="EnsemblFungi"/>
</dbReference>
<dbReference type="InterPro" id="IPR051458">
    <property type="entry name" value="Cyt/Met_Dipeptidase"/>
</dbReference>
<dbReference type="STRING" id="763406.A0A1E3NJQ8"/>
<evidence type="ECO:0008006" key="9">
    <source>
        <dbReference type="Google" id="ProtNLM"/>
    </source>
</evidence>
<dbReference type="PANTHER" id="PTHR43270:SF8">
    <property type="entry name" value="DI- AND TRIPEPTIDASE DUG2-RELATED"/>
    <property type="match status" value="1"/>
</dbReference>
<dbReference type="InterPro" id="IPR017149">
    <property type="entry name" value="GSH_degradosome_Dug2"/>
</dbReference>
<organism evidence="7 8">
    <name type="scientific">Pichia membranifaciens NRRL Y-2026</name>
    <dbReference type="NCBI Taxonomy" id="763406"/>
    <lineage>
        <taxon>Eukaryota</taxon>
        <taxon>Fungi</taxon>
        <taxon>Dikarya</taxon>
        <taxon>Ascomycota</taxon>
        <taxon>Saccharomycotina</taxon>
        <taxon>Pichiomycetes</taxon>
        <taxon>Pichiales</taxon>
        <taxon>Pichiaceae</taxon>
        <taxon>Pichia</taxon>
    </lineage>
</organism>
<dbReference type="Pfam" id="PF00400">
    <property type="entry name" value="WD40"/>
    <property type="match status" value="2"/>
</dbReference>
<dbReference type="EMBL" id="KV454003">
    <property type="protein sequence ID" value="ODQ46384.1"/>
    <property type="molecule type" value="Genomic_DNA"/>
</dbReference>
<dbReference type="GO" id="GO:0005737">
    <property type="term" value="C:cytoplasm"/>
    <property type="evidence" value="ECO:0007669"/>
    <property type="project" value="EnsemblFungi"/>
</dbReference>
<keyword evidence="5" id="KW-0853">WD repeat</keyword>
<dbReference type="Gene3D" id="3.40.630.10">
    <property type="entry name" value="Zn peptidases"/>
    <property type="match status" value="1"/>
</dbReference>
<evidence type="ECO:0000313" key="7">
    <source>
        <dbReference type="EMBL" id="ODQ46384.1"/>
    </source>
</evidence>
<evidence type="ECO:0000256" key="6">
    <source>
        <dbReference type="SAM" id="MobiDB-lite"/>
    </source>
</evidence>
<keyword evidence="4" id="KW-0378">Hydrolase</keyword>
<proteinExistence type="inferred from homology"/>
<dbReference type="SUPFAM" id="SSF53187">
    <property type="entry name" value="Zn-dependent exopeptidases"/>
    <property type="match status" value="1"/>
</dbReference>
<dbReference type="SMART" id="SM00320">
    <property type="entry name" value="WD40"/>
    <property type="match status" value="5"/>
</dbReference>
<evidence type="ECO:0000256" key="5">
    <source>
        <dbReference type="PROSITE-ProRule" id="PRU00221"/>
    </source>
</evidence>
<dbReference type="InterPro" id="IPR001680">
    <property type="entry name" value="WD40_rpt"/>
</dbReference>
<protein>
    <recommendedName>
        <fullName evidence="9">Peptidase M20 dimerisation domain-containing protein</fullName>
    </recommendedName>
</protein>
<dbReference type="Gene3D" id="2.130.10.10">
    <property type="entry name" value="YVTN repeat-like/Quinoprotein amine dehydrogenase"/>
    <property type="match status" value="2"/>
</dbReference>
<accession>A0A1E3NJQ8</accession>
<feature type="repeat" description="WD" evidence="5">
    <location>
        <begin position="104"/>
        <end position="145"/>
    </location>
</feature>
<dbReference type="Proteomes" id="UP000094455">
    <property type="component" value="Unassembled WGS sequence"/>
</dbReference>
<evidence type="ECO:0000256" key="3">
    <source>
        <dbReference type="ARBA" id="ARBA00022723"/>
    </source>
</evidence>
<dbReference type="SUPFAM" id="SSF50978">
    <property type="entry name" value="WD40 repeat-like"/>
    <property type="match status" value="1"/>
</dbReference>
<evidence type="ECO:0000256" key="1">
    <source>
        <dbReference type="ARBA" id="ARBA00006247"/>
    </source>
</evidence>
<dbReference type="PANTHER" id="PTHR43270">
    <property type="entry name" value="BETA-ALA-HIS DIPEPTIDASE"/>
    <property type="match status" value="1"/>
</dbReference>
<gene>
    <name evidence="7" type="ORF">PICMEDRAFT_16275</name>
</gene>
<dbReference type="GO" id="GO:0046872">
    <property type="term" value="F:metal ion binding"/>
    <property type="evidence" value="ECO:0007669"/>
    <property type="project" value="UniProtKB-KW"/>
</dbReference>
<dbReference type="GeneID" id="30177832"/>
<dbReference type="InterPro" id="IPR036322">
    <property type="entry name" value="WD40_repeat_dom_sf"/>
</dbReference>
<dbReference type="RefSeq" id="XP_019017497.1">
    <property type="nucleotide sequence ID" value="XM_019161145.1"/>
</dbReference>
<dbReference type="AlphaFoldDB" id="A0A1E3NJQ8"/>
<dbReference type="InterPro" id="IPR015943">
    <property type="entry name" value="WD40/YVTN_repeat-like_dom_sf"/>
</dbReference>
<dbReference type="OrthoDB" id="7832001at2759"/>
<reference evidence="7 8" key="1">
    <citation type="journal article" date="2016" name="Proc. Natl. Acad. Sci. U.S.A.">
        <title>Comparative genomics of biotechnologically important yeasts.</title>
        <authorList>
            <person name="Riley R."/>
            <person name="Haridas S."/>
            <person name="Wolfe K.H."/>
            <person name="Lopes M.R."/>
            <person name="Hittinger C.T."/>
            <person name="Goeker M."/>
            <person name="Salamov A.A."/>
            <person name="Wisecaver J.H."/>
            <person name="Long T.M."/>
            <person name="Calvey C.H."/>
            <person name="Aerts A.L."/>
            <person name="Barry K.W."/>
            <person name="Choi C."/>
            <person name="Clum A."/>
            <person name="Coughlan A.Y."/>
            <person name="Deshpande S."/>
            <person name="Douglass A.P."/>
            <person name="Hanson S.J."/>
            <person name="Klenk H.-P."/>
            <person name="LaButti K.M."/>
            <person name="Lapidus A."/>
            <person name="Lindquist E.A."/>
            <person name="Lipzen A.M."/>
            <person name="Meier-Kolthoff J.P."/>
            <person name="Ohm R.A."/>
            <person name="Otillar R.P."/>
            <person name="Pangilinan J.L."/>
            <person name="Peng Y."/>
            <person name="Rokas A."/>
            <person name="Rosa C.A."/>
            <person name="Scheuner C."/>
            <person name="Sibirny A.A."/>
            <person name="Slot J.C."/>
            <person name="Stielow J.B."/>
            <person name="Sun H."/>
            <person name="Kurtzman C.P."/>
            <person name="Blackwell M."/>
            <person name="Grigoriev I.V."/>
            <person name="Jeffries T.W."/>
        </authorList>
    </citation>
    <scope>NUCLEOTIDE SEQUENCE [LARGE SCALE GENOMIC DNA]</scope>
    <source>
        <strain evidence="7 8">NRRL Y-2026</strain>
    </source>
</reference>
<dbReference type="PIRSF" id="PIRSF037237">
    <property type="entry name" value="Peptidase_WD_repeats_DUG2"/>
    <property type="match status" value="1"/>
</dbReference>
<keyword evidence="2" id="KW-0645">Protease</keyword>
<dbReference type="GO" id="GO:0006508">
    <property type="term" value="P:proteolysis"/>
    <property type="evidence" value="ECO:0007669"/>
    <property type="project" value="UniProtKB-KW"/>
</dbReference>
<dbReference type="Gene3D" id="3.30.70.360">
    <property type="match status" value="1"/>
</dbReference>
<dbReference type="InterPro" id="IPR002933">
    <property type="entry name" value="Peptidase_M20"/>
</dbReference>
<evidence type="ECO:0000256" key="4">
    <source>
        <dbReference type="ARBA" id="ARBA00022801"/>
    </source>
</evidence>
<dbReference type="GO" id="GO:0042802">
    <property type="term" value="F:identical protein binding"/>
    <property type="evidence" value="ECO:0007669"/>
    <property type="project" value="EnsemblFungi"/>
</dbReference>
<comment type="similarity">
    <text evidence="1">Belongs to the peptidase M20A family.</text>
</comment>